<evidence type="ECO:0000313" key="10">
    <source>
        <dbReference type="Proteomes" id="UP000187495"/>
    </source>
</evidence>
<dbReference type="PIRSF" id="PIRSF015855">
    <property type="entry name" value="TypeIII_Mtase_mKpnI"/>
    <property type="match status" value="1"/>
</dbReference>
<feature type="domain" description="DNA methylase N-4/N-6" evidence="7">
    <location>
        <begin position="120"/>
        <end position="467"/>
    </location>
</feature>
<dbReference type="Proteomes" id="UP000187495">
    <property type="component" value="Unassembled WGS sequence"/>
</dbReference>
<keyword evidence="4 9" id="KW-0808">Transferase</keyword>
<dbReference type="Gene3D" id="3.40.50.150">
    <property type="entry name" value="Vaccinia Virus protein VP39"/>
    <property type="match status" value="2"/>
</dbReference>
<gene>
    <name evidence="9" type="ORF">SAMN02745664_1146</name>
</gene>
<dbReference type="GO" id="GO:0008170">
    <property type="term" value="F:N-methyltransferase activity"/>
    <property type="evidence" value="ECO:0007669"/>
    <property type="project" value="InterPro"/>
</dbReference>
<comment type="catalytic activity">
    <reaction evidence="6">
        <text>a 2'-deoxyadenosine in DNA + S-adenosyl-L-methionine = an N(6)-methyl-2'-deoxyadenosine in DNA + S-adenosyl-L-homocysteine + H(+)</text>
        <dbReference type="Rhea" id="RHEA:15197"/>
        <dbReference type="Rhea" id="RHEA-COMP:12418"/>
        <dbReference type="Rhea" id="RHEA-COMP:12419"/>
        <dbReference type="ChEBI" id="CHEBI:15378"/>
        <dbReference type="ChEBI" id="CHEBI:57856"/>
        <dbReference type="ChEBI" id="CHEBI:59789"/>
        <dbReference type="ChEBI" id="CHEBI:90615"/>
        <dbReference type="ChEBI" id="CHEBI:90616"/>
        <dbReference type="EC" id="2.1.1.72"/>
    </reaction>
</comment>
<protein>
    <recommendedName>
        <fullName evidence="2">site-specific DNA-methyltransferase (adenine-specific)</fullName>
        <ecNumber evidence="2">2.1.1.72</ecNumber>
    </recommendedName>
</protein>
<dbReference type="GO" id="GO:0009007">
    <property type="term" value="F:site-specific DNA-methyltransferase (adenine-specific) activity"/>
    <property type="evidence" value="ECO:0007669"/>
    <property type="project" value="UniProtKB-EC"/>
</dbReference>
<dbReference type="Pfam" id="PF18273">
    <property type="entry name" value="T3RM_EcoP15I_C"/>
    <property type="match status" value="1"/>
</dbReference>
<keyword evidence="10" id="KW-1185">Reference proteome</keyword>
<organism evidence="9 10">
    <name type="scientific">Moraxella cuniculi DSM 21768</name>
    <dbReference type="NCBI Taxonomy" id="1122245"/>
    <lineage>
        <taxon>Bacteria</taxon>
        <taxon>Pseudomonadati</taxon>
        <taxon>Pseudomonadota</taxon>
        <taxon>Gammaproteobacteria</taxon>
        <taxon>Moraxellales</taxon>
        <taxon>Moraxellaceae</taxon>
        <taxon>Moraxella</taxon>
    </lineage>
</organism>
<dbReference type="InterPro" id="IPR041405">
    <property type="entry name" value="T3RM_EcoP15I_C"/>
</dbReference>
<dbReference type="InterPro" id="IPR002295">
    <property type="entry name" value="N4/N6-MTase_EcoPI_Mod-like"/>
</dbReference>
<evidence type="ECO:0000256" key="2">
    <source>
        <dbReference type="ARBA" id="ARBA00011900"/>
    </source>
</evidence>
<dbReference type="AlphaFoldDB" id="A0A1N7FL94"/>
<sequence length="655" mass="74338">MNNLTQEILFSSNAQPENPQIALLKQYFPNCFDKHGAFLPDKMAEIVHSDGIATQKESYSLNWLGKSYAKVLKDAPPATLLAEDTAHNSLPQNANSENLLIKGDNLEVLKHLKNAYKNQIKMIYIDPPYNTGSDGFVYQDDRKFTPEQLAELGGMDLDEAKRVLEFTAKKSNSHSAWLTFMYPRLYIARELLREDGVIFISIDDNEQAQLKILCDEVFGEENFVAELPTIMNLKGNNDEFGFAGTHEYTLVYSKNKEILILNEFSIDEESLNEWKKDKKGFYKQGANLKATGTNAPREKRPNLFFPVFIDDNNNIFVTEDDEEPINNYGKLINILPITNNQEMSWRWSKNKFMSKNDDIIVSRNNGNISLYKKQRPSLGDLPSKKPKTLFYKPQYSSGNGTAIIKDLFDDEKVFQNPKPLELLKDFIKIATSSNDLVLDFFAGSGTTAHAVMQLNAEDGGNRKFICVQLPEKTDKKSEAFKAGYETIFDITKARIEKSAHKICQDFPNASGDFGFKIYQTEPNFQIAHNEDFDPIQPDLPDSVNAMLSDEQLHTLLTTWRVYDGSMLSEKVQPLDLAGYTAYFCRGHLYLLASGFSSEHIIALIDRLDNDTDFVPERIVLFGKNMDSAMQKELAQAVKTYANKKGLNNLSVLARY</sequence>
<evidence type="ECO:0000256" key="3">
    <source>
        <dbReference type="ARBA" id="ARBA00022603"/>
    </source>
</evidence>
<keyword evidence="3 9" id="KW-0489">Methyltransferase</keyword>
<evidence type="ECO:0000256" key="1">
    <source>
        <dbReference type="ARBA" id="ARBA00006594"/>
    </source>
</evidence>
<proteinExistence type="inferred from homology"/>
<accession>A0A1N7FL94</accession>
<reference evidence="10" key="1">
    <citation type="submission" date="2017-01" db="EMBL/GenBank/DDBJ databases">
        <authorList>
            <person name="Varghese N."/>
            <person name="Submissions S."/>
        </authorList>
    </citation>
    <scope>NUCLEOTIDE SEQUENCE [LARGE SCALE GENOMIC DNA]</scope>
    <source>
        <strain evidence="10">DSM 21768</strain>
    </source>
</reference>
<dbReference type="PRINTS" id="PR00506">
    <property type="entry name" value="D21N6MTFRASE"/>
</dbReference>
<feature type="domain" description="Type III R-M EcoP15I C-terminal" evidence="8">
    <location>
        <begin position="551"/>
        <end position="645"/>
    </location>
</feature>
<dbReference type="InterPro" id="IPR002052">
    <property type="entry name" value="DNA_methylase_N6_adenine_CS"/>
</dbReference>
<dbReference type="InterPro" id="IPR029063">
    <property type="entry name" value="SAM-dependent_MTases_sf"/>
</dbReference>
<dbReference type="Pfam" id="PF01555">
    <property type="entry name" value="N6_N4_Mtase"/>
    <property type="match status" value="1"/>
</dbReference>
<comment type="similarity">
    <text evidence="1">Belongs to the N(4)/N(6)-methyltransferase family.</text>
</comment>
<name>A0A1N7FL94_9GAMM</name>
<dbReference type="InterPro" id="IPR002941">
    <property type="entry name" value="DNA_methylase_N4/N6"/>
</dbReference>
<evidence type="ECO:0000259" key="8">
    <source>
        <dbReference type="Pfam" id="PF18273"/>
    </source>
</evidence>
<dbReference type="GO" id="GO:0003677">
    <property type="term" value="F:DNA binding"/>
    <property type="evidence" value="ECO:0007669"/>
    <property type="project" value="InterPro"/>
</dbReference>
<evidence type="ECO:0000256" key="6">
    <source>
        <dbReference type="ARBA" id="ARBA00047942"/>
    </source>
</evidence>
<dbReference type="GO" id="GO:0032259">
    <property type="term" value="P:methylation"/>
    <property type="evidence" value="ECO:0007669"/>
    <property type="project" value="UniProtKB-KW"/>
</dbReference>
<dbReference type="PROSITE" id="PS00092">
    <property type="entry name" value="N6_MTASE"/>
    <property type="match status" value="1"/>
</dbReference>
<dbReference type="STRING" id="34061.B0189_06365"/>
<evidence type="ECO:0000256" key="5">
    <source>
        <dbReference type="ARBA" id="ARBA00022691"/>
    </source>
</evidence>
<evidence type="ECO:0000313" key="9">
    <source>
        <dbReference type="EMBL" id="SIS01037.1"/>
    </source>
</evidence>
<keyword evidence="5" id="KW-0949">S-adenosyl-L-methionine</keyword>
<dbReference type="SUPFAM" id="SSF53335">
    <property type="entry name" value="S-adenosyl-L-methionine-dependent methyltransferases"/>
    <property type="match status" value="1"/>
</dbReference>
<dbReference type="RefSeq" id="WP_076555737.1">
    <property type="nucleotide sequence ID" value="NZ_FTNU01000014.1"/>
</dbReference>
<dbReference type="EMBL" id="FTNU01000014">
    <property type="protein sequence ID" value="SIS01037.1"/>
    <property type="molecule type" value="Genomic_DNA"/>
</dbReference>
<evidence type="ECO:0000256" key="4">
    <source>
        <dbReference type="ARBA" id="ARBA00022679"/>
    </source>
</evidence>
<dbReference type="EC" id="2.1.1.72" evidence="2"/>
<evidence type="ECO:0000259" key="7">
    <source>
        <dbReference type="Pfam" id="PF01555"/>
    </source>
</evidence>